<dbReference type="GO" id="GO:0005634">
    <property type="term" value="C:nucleus"/>
    <property type="evidence" value="ECO:0007669"/>
    <property type="project" value="TreeGrafter"/>
</dbReference>
<name>A0AAD2DZD3_9LAMI</name>
<dbReference type="PANTHER" id="PTHR31728">
    <property type="entry name" value="ABRAXAS FAMILY MEMBER"/>
    <property type="match status" value="1"/>
</dbReference>
<dbReference type="AlphaFoldDB" id="A0AAD2DZD3"/>
<dbReference type="EMBL" id="OU503047">
    <property type="protein sequence ID" value="CAI9773397.1"/>
    <property type="molecule type" value="Genomic_DNA"/>
</dbReference>
<dbReference type="Proteomes" id="UP000834106">
    <property type="component" value="Chromosome 12"/>
</dbReference>
<reference evidence="1" key="1">
    <citation type="submission" date="2023-05" db="EMBL/GenBank/DDBJ databases">
        <authorList>
            <person name="Huff M."/>
        </authorList>
    </citation>
    <scope>NUCLEOTIDE SEQUENCE</scope>
</reference>
<dbReference type="PANTHER" id="PTHR31728:SF5">
    <property type="entry name" value="OS07G0540200 PROTEIN"/>
    <property type="match status" value="1"/>
</dbReference>
<accession>A0AAD2DZD3</accession>
<sequence>MEEDEKVESLGAMKDQKQLDMCADGFEIGRLSKLVGSEATHLTAELEEFYHKMLAKLDGLSKVVEQGFAKVLEQVRMLTKIEYSEQIKKSNSNISEPEAIYLF</sequence>
<evidence type="ECO:0000313" key="1">
    <source>
        <dbReference type="EMBL" id="CAI9773397.1"/>
    </source>
</evidence>
<evidence type="ECO:0000313" key="2">
    <source>
        <dbReference type="Proteomes" id="UP000834106"/>
    </source>
</evidence>
<dbReference type="InterPro" id="IPR023238">
    <property type="entry name" value="FAM175"/>
</dbReference>
<dbReference type="InterPro" id="IPR023241">
    <property type="entry name" value="FAM175_plant"/>
</dbReference>
<keyword evidence="2" id="KW-1185">Reference proteome</keyword>
<gene>
    <name evidence="1" type="ORF">FPE_LOCUS20827</name>
</gene>
<proteinExistence type="predicted"/>
<dbReference type="GO" id="GO:0031593">
    <property type="term" value="F:polyubiquitin modification-dependent protein binding"/>
    <property type="evidence" value="ECO:0007669"/>
    <property type="project" value="TreeGrafter"/>
</dbReference>
<protein>
    <submittedName>
        <fullName evidence="1">Uncharacterized protein</fullName>
    </submittedName>
</protein>
<dbReference type="PRINTS" id="PR02054">
    <property type="entry name" value="FAM175PLANT"/>
</dbReference>
<organism evidence="1 2">
    <name type="scientific">Fraxinus pennsylvanica</name>
    <dbReference type="NCBI Taxonomy" id="56036"/>
    <lineage>
        <taxon>Eukaryota</taxon>
        <taxon>Viridiplantae</taxon>
        <taxon>Streptophyta</taxon>
        <taxon>Embryophyta</taxon>
        <taxon>Tracheophyta</taxon>
        <taxon>Spermatophyta</taxon>
        <taxon>Magnoliopsida</taxon>
        <taxon>eudicotyledons</taxon>
        <taxon>Gunneridae</taxon>
        <taxon>Pentapetalae</taxon>
        <taxon>asterids</taxon>
        <taxon>lamiids</taxon>
        <taxon>Lamiales</taxon>
        <taxon>Oleaceae</taxon>
        <taxon>Oleeae</taxon>
        <taxon>Fraxinus</taxon>
    </lineage>
</organism>